<dbReference type="GO" id="GO:0005524">
    <property type="term" value="F:ATP binding"/>
    <property type="evidence" value="ECO:0007669"/>
    <property type="project" value="InterPro"/>
</dbReference>
<dbReference type="EMBL" id="BART01007627">
    <property type="protein sequence ID" value="GAG60742.1"/>
    <property type="molecule type" value="Genomic_DNA"/>
</dbReference>
<dbReference type="GO" id="GO:0016887">
    <property type="term" value="F:ATP hydrolysis activity"/>
    <property type="evidence" value="ECO:0007669"/>
    <property type="project" value="InterPro"/>
</dbReference>
<protein>
    <recommendedName>
        <fullName evidence="1">AAA+ ATPase domain-containing protein</fullName>
    </recommendedName>
</protein>
<dbReference type="InterPro" id="IPR011704">
    <property type="entry name" value="ATPase_dyneun-rel_AAA"/>
</dbReference>
<dbReference type="SMART" id="SM00382">
    <property type="entry name" value="AAA"/>
    <property type="match status" value="1"/>
</dbReference>
<dbReference type="CDD" id="cd00009">
    <property type="entry name" value="AAA"/>
    <property type="match status" value="1"/>
</dbReference>
<gene>
    <name evidence="2" type="ORF">S01H4_17331</name>
</gene>
<dbReference type="Gene3D" id="3.40.50.300">
    <property type="entry name" value="P-loop containing nucleotide triphosphate hydrolases"/>
    <property type="match status" value="1"/>
</dbReference>
<sequence length="416" mass="49038">EHGKKKKNQTNPIFSQILNVLHDRKGDEERVFPRWKSEDSVSAAVKREYKKADYLELSLKTLRDSHKAMYDKIGKTIQISDFNPNLKKYSIDHTPDTTSDEVSSPKIVTHATSPIESESFTKDEAMRDLFMDPKKFDFIMDRLRFKKNLIIQGPPGVGKTYLAKRLAYYLMKMKDENRVAMIQFHQSYSYEDFIQGFRPKKDEKWYLRPGIFYKFCKKAMRDDESNPWVFIIDEINRGNLSKIFGETLMLIEADKRGRKFAVPLTYGSDEKDETQEPTTFFIPSNVHLIGTMNTADRSLAMVDYALRRRFSFVDLEPQFENKIFRKFLKNNKVNKKIIDKIVNRMKTLNKIIADDTKNLGPGYKIGHSYFCPTDNKQTYNEKWYKMIIESEIKPLLKEYWFDDSEKAYEHVNKLLS</sequence>
<name>X0ZRR5_9ZZZZ</name>
<dbReference type="AlphaFoldDB" id="X0ZRR5"/>
<reference evidence="2" key="1">
    <citation type="journal article" date="2014" name="Front. Microbiol.">
        <title>High frequency of phylogenetically diverse reductive dehalogenase-homologous genes in deep subseafloor sedimentary metagenomes.</title>
        <authorList>
            <person name="Kawai M."/>
            <person name="Futagami T."/>
            <person name="Toyoda A."/>
            <person name="Takaki Y."/>
            <person name="Nishi S."/>
            <person name="Hori S."/>
            <person name="Arai W."/>
            <person name="Tsubouchi T."/>
            <person name="Morono Y."/>
            <person name="Uchiyama I."/>
            <person name="Ito T."/>
            <person name="Fujiyama A."/>
            <person name="Inagaki F."/>
            <person name="Takami H."/>
        </authorList>
    </citation>
    <scope>NUCLEOTIDE SEQUENCE</scope>
    <source>
        <strain evidence="2">Expedition CK06-06</strain>
    </source>
</reference>
<evidence type="ECO:0000259" key="1">
    <source>
        <dbReference type="SMART" id="SM00382"/>
    </source>
</evidence>
<dbReference type="PANTHER" id="PTHR37291:SF1">
    <property type="entry name" value="TYPE IV METHYL-DIRECTED RESTRICTION ENZYME ECOKMCRB SUBUNIT"/>
    <property type="match status" value="1"/>
</dbReference>
<organism evidence="2">
    <name type="scientific">marine sediment metagenome</name>
    <dbReference type="NCBI Taxonomy" id="412755"/>
    <lineage>
        <taxon>unclassified sequences</taxon>
        <taxon>metagenomes</taxon>
        <taxon>ecological metagenomes</taxon>
    </lineage>
</organism>
<feature type="domain" description="AAA+ ATPase" evidence="1">
    <location>
        <begin position="145"/>
        <end position="316"/>
    </location>
</feature>
<dbReference type="SUPFAM" id="SSF52540">
    <property type="entry name" value="P-loop containing nucleoside triphosphate hydrolases"/>
    <property type="match status" value="1"/>
</dbReference>
<dbReference type="Pfam" id="PF07728">
    <property type="entry name" value="AAA_5"/>
    <property type="match status" value="1"/>
</dbReference>
<comment type="caution">
    <text evidence="2">The sequence shown here is derived from an EMBL/GenBank/DDBJ whole genome shotgun (WGS) entry which is preliminary data.</text>
</comment>
<dbReference type="InterPro" id="IPR052934">
    <property type="entry name" value="Methyl-DNA_Rec/Restrict_Enz"/>
</dbReference>
<proteinExistence type="predicted"/>
<accession>X0ZRR5</accession>
<dbReference type="PANTHER" id="PTHR37291">
    <property type="entry name" value="5-METHYLCYTOSINE-SPECIFIC RESTRICTION ENZYME B"/>
    <property type="match status" value="1"/>
</dbReference>
<dbReference type="InterPro" id="IPR003593">
    <property type="entry name" value="AAA+_ATPase"/>
</dbReference>
<dbReference type="InterPro" id="IPR027417">
    <property type="entry name" value="P-loop_NTPase"/>
</dbReference>
<evidence type="ECO:0000313" key="2">
    <source>
        <dbReference type="EMBL" id="GAG60742.1"/>
    </source>
</evidence>
<feature type="non-terminal residue" evidence="2">
    <location>
        <position position="1"/>
    </location>
</feature>